<evidence type="ECO:0000256" key="3">
    <source>
        <dbReference type="ARBA" id="ARBA00022833"/>
    </source>
</evidence>
<proteinExistence type="predicted"/>
<dbReference type="Gene3D" id="1.20.120.910">
    <property type="entry name" value="DksA, coiled-coil domain"/>
    <property type="match status" value="1"/>
</dbReference>
<sequence>MTQKDLDHFKKIIQDKKQQVIKNLEYLRSVALDTTSKEASGEHTAYSFHMADQGTDAMEREKAFLFASRDEKYLKQLEDALSRIENGTFGICRVCGKEIGHDRLEAVPTTTICYDCKVAESGGGVRR</sequence>
<dbReference type="EMBL" id="DROD01000670">
    <property type="protein sequence ID" value="HHJ53619.1"/>
    <property type="molecule type" value="Genomic_DNA"/>
</dbReference>
<feature type="zinc finger region" description="dksA C4-type" evidence="4">
    <location>
        <begin position="92"/>
        <end position="116"/>
    </location>
</feature>
<dbReference type="InterPro" id="IPR000962">
    <property type="entry name" value="Znf_DskA_TraR"/>
</dbReference>
<evidence type="ECO:0000259" key="5">
    <source>
        <dbReference type="Pfam" id="PF01258"/>
    </source>
</evidence>
<accession>A0A7V5UFU7</accession>
<dbReference type="InterPro" id="IPR037187">
    <property type="entry name" value="DnaK_N"/>
</dbReference>
<dbReference type="SUPFAM" id="SSF109635">
    <property type="entry name" value="DnaK suppressor protein DksA, alpha-hairpin domain"/>
    <property type="match status" value="1"/>
</dbReference>
<evidence type="ECO:0000313" key="6">
    <source>
        <dbReference type="EMBL" id="HHJ53619.1"/>
    </source>
</evidence>
<dbReference type="GO" id="GO:0008270">
    <property type="term" value="F:zinc ion binding"/>
    <property type="evidence" value="ECO:0007669"/>
    <property type="project" value="UniProtKB-KW"/>
</dbReference>
<keyword evidence="1" id="KW-0479">Metal-binding</keyword>
<dbReference type="PANTHER" id="PTHR33823">
    <property type="entry name" value="RNA POLYMERASE-BINDING TRANSCRIPTION FACTOR DKSA-RELATED"/>
    <property type="match status" value="1"/>
</dbReference>
<organism evidence="6">
    <name type="scientific">Caldithrix abyssi</name>
    <dbReference type="NCBI Taxonomy" id="187145"/>
    <lineage>
        <taxon>Bacteria</taxon>
        <taxon>Pseudomonadati</taxon>
        <taxon>Calditrichota</taxon>
        <taxon>Calditrichia</taxon>
        <taxon>Calditrichales</taxon>
        <taxon>Calditrichaceae</taxon>
        <taxon>Caldithrix</taxon>
    </lineage>
</organism>
<evidence type="ECO:0000256" key="2">
    <source>
        <dbReference type="ARBA" id="ARBA00022771"/>
    </source>
</evidence>
<reference evidence="6" key="1">
    <citation type="journal article" date="2020" name="mSystems">
        <title>Genome- and Community-Level Interaction Insights into Carbon Utilization and Element Cycling Functions of Hydrothermarchaeota in Hydrothermal Sediment.</title>
        <authorList>
            <person name="Zhou Z."/>
            <person name="Liu Y."/>
            <person name="Xu W."/>
            <person name="Pan J."/>
            <person name="Luo Z.H."/>
            <person name="Li M."/>
        </authorList>
    </citation>
    <scope>NUCLEOTIDE SEQUENCE [LARGE SCALE GENOMIC DNA]</scope>
    <source>
        <strain evidence="6">HyVt-527</strain>
    </source>
</reference>
<dbReference type="Proteomes" id="UP000886124">
    <property type="component" value="Unassembled WGS sequence"/>
</dbReference>
<keyword evidence="3" id="KW-0862">Zinc</keyword>
<protein>
    <submittedName>
        <fullName evidence="6">TraR/DksA family transcriptional regulator</fullName>
    </submittedName>
</protein>
<keyword evidence="2" id="KW-0863">Zinc-finger</keyword>
<gene>
    <name evidence="6" type="ORF">ENJ89_10525</name>
</gene>
<dbReference type="PROSITE" id="PS51128">
    <property type="entry name" value="ZF_DKSA_2"/>
    <property type="match status" value="1"/>
</dbReference>
<name>A0A7V5UFU7_CALAY</name>
<dbReference type="Pfam" id="PF01258">
    <property type="entry name" value="zf-dskA_traR"/>
    <property type="match status" value="1"/>
</dbReference>
<evidence type="ECO:0000256" key="4">
    <source>
        <dbReference type="PROSITE-ProRule" id="PRU00510"/>
    </source>
</evidence>
<dbReference type="AlphaFoldDB" id="A0A7V5UFU7"/>
<comment type="caution">
    <text evidence="6">The sequence shown here is derived from an EMBL/GenBank/DDBJ whole genome shotgun (WGS) entry which is preliminary data.</text>
</comment>
<feature type="domain" description="Zinc finger DksA/TraR C4-type" evidence="5">
    <location>
        <begin position="87"/>
        <end position="117"/>
    </location>
</feature>
<dbReference type="SUPFAM" id="SSF57716">
    <property type="entry name" value="Glucocorticoid receptor-like (DNA-binding domain)"/>
    <property type="match status" value="1"/>
</dbReference>
<evidence type="ECO:0000256" key="1">
    <source>
        <dbReference type="ARBA" id="ARBA00022723"/>
    </source>
</evidence>